<dbReference type="InterPro" id="IPR011711">
    <property type="entry name" value="GntR_C"/>
</dbReference>
<proteinExistence type="predicted"/>
<evidence type="ECO:0000256" key="2">
    <source>
        <dbReference type="ARBA" id="ARBA00023125"/>
    </source>
</evidence>
<keyword evidence="1" id="KW-0805">Transcription regulation</keyword>
<sequence>MPQRNNRTFLRDQVYIAIRDAIADGVLEPGERLREDEIVEWLGSSRASIRDALARLSDQGLVEMVPNQFTRVAPVDRDDVLQSLVTQFVFFRIAISEGTPRLADEHRAELQRLTDVVASAVAEGGRPSVYISGLGAYMRVLAGAAENEMLLHYIEQSGPLVSRALSIPGTSVDLERLNAYVMRVHEAVLAGETARAVALLREFAAAVIGDLE</sequence>
<dbReference type="InterPro" id="IPR036390">
    <property type="entry name" value="WH_DNA-bd_sf"/>
</dbReference>
<gene>
    <name evidence="5" type="ORF">GCM10009768_03250</name>
</gene>
<keyword evidence="2" id="KW-0238">DNA-binding</keyword>
<evidence type="ECO:0000259" key="4">
    <source>
        <dbReference type="PROSITE" id="PS50949"/>
    </source>
</evidence>
<reference evidence="5 6" key="1">
    <citation type="journal article" date="2019" name="Int. J. Syst. Evol. Microbiol.">
        <title>The Global Catalogue of Microorganisms (GCM) 10K type strain sequencing project: providing services to taxonomists for standard genome sequencing and annotation.</title>
        <authorList>
            <consortium name="The Broad Institute Genomics Platform"/>
            <consortium name="The Broad Institute Genome Sequencing Center for Infectious Disease"/>
            <person name="Wu L."/>
            <person name="Ma J."/>
        </authorList>
    </citation>
    <scope>NUCLEOTIDE SEQUENCE [LARGE SCALE GENOMIC DNA]</scope>
    <source>
        <strain evidence="5 6">JCM 14736</strain>
    </source>
</reference>
<dbReference type="InterPro" id="IPR008920">
    <property type="entry name" value="TF_FadR/GntR_C"/>
</dbReference>
<evidence type="ECO:0000313" key="5">
    <source>
        <dbReference type="EMBL" id="GAA1777988.1"/>
    </source>
</evidence>
<dbReference type="InterPro" id="IPR036388">
    <property type="entry name" value="WH-like_DNA-bd_sf"/>
</dbReference>
<dbReference type="Pfam" id="PF07729">
    <property type="entry name" value="FCD"/>
    <property type="match status" value="1"/>
</dbReference>
<dbReference type="Pfam" id="PF00392">
    <property type="entry name" value="GntR"/>
    <property type="match status" value="1"/>
</dbReference>
<organism evidence="5 6">
    <name type="scientific">Leucobacter iarius</name>
    <dbReference type="NCBI Taxonomy" id="333963"/>
    <lineage>
        <taxon>Bacteria</taxon>
        <taxon>Bacillati</taxon>
        <taxon>Actinomycetota</taxon>
        <taxon>Actinomycetes</taxon>
        <taxon>Micrococcales</taxon>
        <taxon>Microbacteriaceae</taxon>
        <taxon>Leucobacter</taxon>
    </lineage>
</organism>
<dbReference type="PROSITE" id="PS50949">
    <property type="entry name" value="HTH_GNTR"/>
    <property type="match status" value="1"/>
</dbReference>
<evidence type="ECO:0000256" key="1">
    <source>
        <dbReference type="ARBA" id="ARBA00023015"/>
    </source>
</evidence>
<dbReference type="InterPro" id="IPR000524">
    <property type="entry name" value="Tscrpt_reg_HTH_GntR"/>
</dbReference>
<comment type="caution">
    <text evidence="5">The sequence shown here is derived from an EMBL/GenBank/DDBJ whole genome shotgun (WGS) entry which is preliminary data.</text>
</comment>
<accession>A0ABN2L7D5</accession>
<dbReference type="SUPFAM" id="SSF48008">
    <property type="entry name" value="GntR ligand-binding domain-like"/>
    <property type="match status" value="1"/>
</dbReference>
<feature type="domain" description="HTH gntR-type" evidence="4">
    <location>
        <begin position="8"/>
        <end position="75"/>
    </location>
</feature>
<dbReference type="Gene3D" id="1.10.10.10">
    <property type="entry name" value="Winged helix-like DNA-binding domain superfamily/Winged helix DNA-binding domain"/>
    <property type="match status" value="1"/>
</dbReference>
<dbReference type="Gene3D" id="1.20.120.530">
    <property type="entry name" value="GntR ligand-binding domain-like"/>
    <property type="match status" value="1"/>
</dbReference>
<dbReference type="Proteomes" id="UP001500851">
    <property type="component" value="Unassembled WGS sequence"/>
</dbReference>
<evidence type="ECO:0000256" key="3">
    <source>
        <dbReference type="ARBA" id="ARBA00023163"/>
    </source>
</evidence>
<dbReference type="SUPFAM" id="SSF46785">
    <property type="entry name" value="Winged helix' DNA-binding domain"/>
    <property type="match status" value="1"/>
</dbReference>
<dbReference type="PANTHER" id="PTHR43537:SF5">
    <property type="entry name" value="UXU OPERON TRANSCRIPTIONAL REGULATOR"/>
    <property type="match status" value="1"/>
</dbReference>
<dbReference type="SMART" id="SM00345">
    <property type="entry name" value="HTH_GNTR"/>
    <property type="match status" value="1"/>
</dbReference>
<dbReference type="CDD" id="cd07377">
    <property type="entry name" value="WHTH_GntR"/>
    <property type="match status" value="1"/>
</dbReference>
<evidence type="ECO:0000313" key="6">
    <source>
        <dbReference type="Proteomes" id="UP001500851"/>
    </source>
</evidence>
<dbReference type="PANTHER" id="PTHR43537">
    <property type="entry name" value="TRANSCRIPTIONAL REGULATOR, GNTR FAMILY"/>
    <property type="match status" value="1"/>
</dbReference>
<protein>
    <submittedName>
        <fullName evidence="5">GntR family transcriptional regulator</fullName>
    </submittedName>
</protein>
<name>A0ABN2L7D5_9MICO</name>
<keyword evidence="6" id="KW-1185">Reference proteome</keyword>
<keyword evidence="3" id="KW-0804">Transcription</keyword>
<dbReference type="EMBL" id="BAAAOB010000001">
    <property type="protein sequence ID" value="GAA1777988.1"/>
    <property type="molecule type" value="Genomic_DNA"/>
</dbReference>
<dbReference type="RefSeq" id="WP_344028496.1">
    <property type="nucleotide sequence ID" value="NZ_BAAAOB010000001.1"/>
</dbReference>